<dbReference type="InterPro" id="IPR013785">
    <property type="entry name" value="Aldolase_TIM"/>
</dbReference>
<dbReference type="InterPro" id="IPR037348">
    <property type="entry name" value="TMADH/DMDH_FMN-bd"/>
</dbReference>
<sequence length="695" mass="76075">MTTREPRYDILFEPVKIGPLTTKNRFYQVPHCNGMGYRDPSAQAAMRKVKAEGGWSVVCTEQVEIHPTSDITPFIELRIWDDQDLPALARIADAIHEGGAIAGIELAHNGMNAPNLYSREIPMGPSHLPVAPDSIDPVQARAMTKQDIVDLRRWHRNAVRRSLQAGYDLVYVYAAHGYSVINHFLSPKYNTRTDEYGGSVQNRMRLLREILEDTVDEVGGRGAVACRIAVDEDYGPAGIGRDDIQEVLGSLGELPDLWDFAMGSWESDSLTSRFGPEGSQEEHVAGLKALTSKPVVGVGRFTSPDAMVRQIKSGVLDLIGAARPSIADPFLPNKIRDGQLEKIRECIGCNICVSGDQTMSIIRCTQNPSMGEEFRRGWHPEDIRKRESDAKILVVGAGPAGLEATRALGVRGYEVSLIEATRNLGGRVTSESALPGLSAWNRVRDYRELAIESMPNVEVFRESPMTAEDILEFGFEHVLVATGSQWRNDGVGRWHTTPIPIAADAQVLTPEDLFAGRRPTGRKVVVYDDDHYYLGGVVAEQLAADGYDVSIVTPAAQVSSWTSHTFEVTKIQRRLIEKGITRRTETVLMSAGAGSVELASAYTGETSSVDADALVLVTARLPKDSLLQELTGAQQAGRLTSVRGIGDCWAPGAIAAAVWSGRRAAEEFDQVLPPNDEVPFPRETTQLIDLEVLRG</sequence>
<dbReference type="InterPro" id="IPR054428">
    <property type="entry name" value="TMADH/DMDH/HD_second_a-b"/>
</dbReference>
<dbReference type="PRINTS" id="PR00368">
    <property type="entry name" value="FADPNR"/>
</dbReference>
<feature type="domain" description="TMADH/DMDH/HD second alpha/beta" evidence="11">
    <location>
        <begin position="508"/>
        <end position="603"/>
    </location>
</feature>
<evidence type="ECO:0000256" key="4">
    <source>
        <dbReference type="ARBA" id="ARBA00022630"/>
    </source>
</evidence>
<name>A0A563DZ51_9MICO</name>
<keyword evidence="6" id="KW-0479">Metal-binding</keyword>
<dbReference type="Pfam" id="PF00724">
    <property type="entry name" value="Oxidored_FMN"/>
    <property type="match status" value="1"/>
</dbReference>
<evidence type="ECO:0000256" key="6">
    <source>
        <dbReference type="ARBA" id="ARBA00022723"/>
    </source>
</evidence>
<evidence type="ECO:0000313" key="12">
    <source>
        <dbReference type="EMBL" id="TWP34934.1"/>
    </source>
</evidence>
<dbReference type="GO" id="GO:0010181">
    <property type="term" value="F:FMN binding"/>
    <property type="evidence" value="ECO:0007669"/>
    <property type="project" value="InterPro"/>
</dbReference>
<dbReference type="RefSeq" id="WP_146318030.1">
    <property type="nucleotide sequence ID" value="NZ_VCQV01000023.1"/>
</dbReference>
<keyword evidence="4" id="KW-0285">Flavoprotein</keyword>
<dbReference type="InterPro" id="IPR001155">
    <property type="entry name" value="OxRdtase_FMN_N"/>
</dbReference>
<keyword evidence="13" id="KW-1185">Reference proteome</keyword>
<keyword evidence="7" id="KW-0560">Oxidoreductase</keyword>
<evidence type="ECO:0000256" key="8">
    <source>
        <dbReference type="ARBA" id="ARBA00023004"/>
    </source>
</evidence>
<dbReference type="Proteomes" id="UP000320244">
    <property type="component" value="Unassembled WGS sequence"/>
</dbReference>
<dbReference type="GO" id="GO:0051536">
    <property type="term" value="F:iron-sulfur cluster binding"/>
    <property type="evidence" value="ECO:0007669"/>
    <property type="project" value="UniProtKB-KW"/>
</dbReference>
<protein>
    <submittedName>
        <fullName evidence="12">NADH:flavin oxidoreductase</fullName>
    </submittedName>
</protein>
<dbReference type="CDD" id="cd02929">
    <property type="entry name" value="TMADH_HD_FMN"/>
    <property type="match status" value="1"/>
</dbReference>
<comment type="cofactor">
    <cofactor evidence="1">
        <name>FMN</name>
        <dbReference type="ChEBI" id="CHEBI:58210"/>
    </cofactor>
</comment>
<dbReference type="AlphaFoldDB" id="A0A563DZ51"/>
<evidence type="ECO:0000256" key="3">
    <source>
        <dbReference type="ARBA" id="ARBA00011048"/>
    </source>
</evidence>
<dbReference type="EMBL" id="VCQV01000023">
    <property type="protein sequence ID" value="TWP34934.1"/>
    <property type="molecule type" value="Genomic_DNA"/>
</dbReference>
<feature type="domain" description="NADH:flavin oxidoreductase/NADH oxidase N-terminal" evidence="10">
    <location>
        <begin position="11"/>
        <end position="338"/>
    </location>
</feature>
<dbReference type="OrthoDB" id="3169239at2"/>
<dbReference type="PANTHER" id="PTHR42917:SF2">
    <property type="entry name" value="2,4-DIENOYL-COA REDUCTASE [(2E)-ENOYL-COA-PRODUCING]"/>
    <property type="match status" value="1"/>
</dbReference>
<organism evidence="12 13">
    <name type="scientific">Leekyejoonella antrihumi</name>
    <dbReference type="NCBI Taxonomy" id="1660198"/>
    <lineage>
        <taxon>Bacteria</taxon>
        <taxon>Bacillati</taxon>
        <taxon>Actinomycetota</taxon>
        <taxon>Actinomycetes</taxon>
        <taxon>Micrococcales</taxon>
        <taxon>Dermacoccaceae</taxon>
        <taxon>Leekyejoonella</taxon>
    </lineage>
</organism>
<gene>
    <name evidence="12" type="ORF">FGL98_15415</name>
</gene>
<dbReference type="PANTHER" id="PTHR42917">
    <property type="entry name" value="2,4-DIENOYL-COA REDUCTASE"/>
    <property type="match status" value="1"/>
</dbReference>
<evidence type="ECO:0000313" key="13">
    <source>
        <dbReference type="Proteomes" id="UP000320244"/>
    </source>
</evidence>
<dbReference type="SUPFAM" id="SSF51905">
    <property type="entry name" value="FAD/NAD(P)-binding domain"/>
    <property type="match status" value="1"/>
</dbReference>
<evidence type="ECO:0000256" key="1">
    <source>
        <dbReference type="ARBA" id="ARBA00001917"/>
    </source>
</evidence>
<keyword evidence="8" id="KW-0408">Iron</keyword>
<reference evidence="12 13" key="2">
    <citation type="submission" date="2019-08" db="EMBL/GenBank/DDBJ databases">
        <title>Jejuicoccus antrihumi gen. nov., sp. nov., a new member of the family Dermacoccaceae isolated from a cave.</title>
        <authorList>
            <person name="Schumann P."/>
            <person name="Kim I.S."/>
        </authorList>
    </citation>
    <scope>NUCLEOTIDE SEQUENCE [LARGE SCALE GENOMIC DNA]</scope>
    <source>
        <strain evidence="12 13">C5-26</strain>
    </source>
</reference>
<evidence type="ECO:0000256" key="2">
    <source>
        <dbReference type="ARBA" id="ARBA00001966"/>
    </source>
</evidence>
<evidence type="ECO:0000256" key="5">
    <source>
        <dbReference type="ARBA" id="ARBA00022643"/>
    </source>
</evidence>
<dbReference type="Gene3D" id="3.20.20.70">
    <property type="entry name" value="Aldolase class I"/>
    <property type="match status" value="1"/>
</dbReference>
<dbReference type="SUPFAM" id="SSF51395">
    <property type="entry name" value="FMN-linked oxidoreductases"/>
    <property type="match status" value="1"/>
</dbReference>
<proteinExistence type="inferred from homology"/>
<dbReference type="Gene3D" id="3.40.50.720">
    <property type="entry name" value="NAD(P)-binding Rossmann-like Domain"/>
    <property type="match status" value="1"/>
</dbReference>
<comment type="caution">
    <text evidence="12">The sequence shown here is derived from an EMBL/GenBank/DDBJ whole genome shotgun (WGS) entry which is preliminary data.</text>
</comment>
<dbReference type="InterPro" id="IPR051793">
    <property type="entry name" value="NADH:flavin_oxidoreductase"/>
</dbReference>
<reference evidence="12 13" key="1">
    <citation type="submission" date="2019-05" db="EMBL/GenBank/DDBJ databases">
        <authorList>
            <person name="Lee S.D."/>
        </authorList>
    </citation>
    <scope>NUCLEOTIDE SEQUENCE [LARGE SCALE GENOMIC DNA]</scope>
    <source>
        <strain evidence="12 13">C5-26</strain>
    </source>
</reference>
<evidence type="ECO:0000256" key="7">
    <source>
        <dbReference type="ARBA" id="ARBA00023002"/>
    </source>
</evidence>
<comment type="similarity">
    <text evidence="3">In the N-terminal section; belongs to the NADH:flavin oxidoreductase/NADH oxidase family.</text>
</comment>
<dbReference type="GO" id="GO:0016491">
    <property type="term" value="F:oxidoreductase activity"/>
    <property type="evidence" value="ECO:0007669"/>
    <property type="project" value="UniProtKB-KW"/>
</dbReference>
<keyword evidence="9" id="KW-0411">Iron-sulfur</keyword>
<evidence type="ECO:0000256" key="9">
    <source>
        <dbReference type="ARBA" id="ARBA00023014"/>
    </source>
</evidence>
<dbReference type="GO" id="GO:0046872">
    <property type="term" value="F:metal ion binding"/>
    <property type="evidence" value="ECO:0007669"/>
    <property type="project" value="UniProtKB-KW"/>
</dbReference>
<dbReference type="Pfam" id="PF22620">
    <property type="entry name" value="OYE-like_second_a-b"/>
    <property type="match status" value="1"/>
</dbReference>
<dbReference type="Pfam" id="PF13450">
    <property type="entry name" value="NAD_binding_8"/>
    <property type="match status" value="1"/>
</dbReference>
<comment type="cofactor">
    <cofactor evidence="2">
        <name>[4Fe-4S] cluster</name>
        <dbReference type="ChEBI" id="CHEBI:49883"/>
    </cofactor>
</comment>
<accession>A0A563DZ51</accession>
<dbReference type="InterPro" id="IPR036188">
    <property type="entry name" value="FAD/NAD-bd_sf"/>
</dbReference>
<dbReference type="Gene3D" id="3.50.50.60">
    <property type="entry name" value="FAD/NAD(P)-binding domain"/>
    <property type="match status" value="1"/>
</dbReference>
<evidence type="ECO:0000259" key="10">
    <source>
        <dbReference type="Pfam" id="PF00724"/>
    </source>
</evidence>
<keyword evidence="5" id="KW-0288">FMN</keyword>
<evidence type="ECO:0000259" key="11">
    <source>
        <dbReference type="Pfam" id="PF22620"/>
    </source>
</evidence>